<dbReference type="Gene3D" id="3.40.50.300">
    <property type="entry name" value="P-loop containing nucleotide triphosphate hydrolases"/>
    <property type="match status" value="1"/>
</dbReference>
<evidence type="ECO:0000259" key="4">
    <source>
        <dbReference type="PROSITE" id="PS50893"/>
    </source>
</evidence>
<gene>
    <name evidence="5" type="ORF">GCM10023322_76990</name>
</gene>
<keyword evidence="2" id="KW-0547">Nucleotide-binding</keyword>
<organism evidence="5 6">
    <name type="scientific">Rugosimonospora acidiphila</name>
    <dbReference type="NCBI Taxonomy" id="556531"/>
    <lineage>
        <taxon>Bacteria</taxon>
        <taxon>Bacillati</taxon>
        <taxon>Actinomycetota</taxon>
        <taxon>Actinomycetes</taxon>
        <taxon>Micromonosporales</taxon>
        <taxon>Micromonosporaceae</taxon>
        <taxon>Rugosimonospora</taxon>
    </lineage>
</organism>
<dbReference type="SUPFAM" id="SSF52540">
    <property type="entry name" value="P-loop containing nucleoside triphosphate hydrolases"/>
    <property type="match status" value="1"/>
</dbReference>
<evidence type="ECO:0000256" key="3">
    <source>
        <dbReference type="ARBA" id="ARBA00022840"/>
    </source>
</evidence>
<dbReference type="EMBL" id="BAABJQ010000041">
    <property type="protein sequence ID" value="GAA5200032.1"/>
    <property type="molecule type" value="Genomic_DNA"/>
</dbReference>
<name>A0ABP9SRY3_9ACTN</name>
<evidence type="ECO:0000313" key="6">
    <source>
        <dbReference type="Proteomes" id="UP001501570"/>
    </source>
</evidence>
<dbReference type="PANTHER" id="PTHR42939">
    <property type="entry name" value="ABC TRANSPORTER ATP-BINDING PROTEIN ALBC-RELATED"/>
    <property type="match status" value="1"/>
</dbReference>
<dbReference type="Proteomes" id="UP001501570">
    <property type="component" value="Unassembled WGS sequence"/>
</dbReference>
<accession>A0ABP9SRY3</accession>
<keyword evidence="1" id="KW-0813">Transport</keyword>
<reference evidence="6" key="1">
    <citation type="journal article" date="2019" name="Int. J. Syst. Evol. Microbiol.">
        <title>The Global Catalogue of Microorganisms (GCM) 10K type strain sequencing project: providing services to taxonomists for standard genome sequencing and annotation.</title>
        <authorList>
            <consortium name="The Broad Institute Genomics Platform"/>
            <consortium name="The Broad Institute Genome Sequencing Center for Infectious Disease"/>
            <person name="Wu L."/>
            <person name="Ma J."/>
        </authorList>
    </citation>
    <scope>NUCLEOTIDE SEQUENCE [LARGE SCALE GENOMIC DNA]</scope>
    <source>
        <strain evidence="6">JCM 18304</strain>
    </source>
</reference>
<dbReference type="RefSeq" id="WP_345638255.1">
    <property type="nucleotide sequence ID" value="NZ_BAABJQ010000041.1"/>
</dbReference>
<dbReference type="PANTHER" id="PTHR42939:SF1">
    <property type="entry name" value="ABC TRANSPORTER ATP-BINDING PROTEIN ALBC-RELATED"/>
    <property type="match status" value="1"/>
</dbReference>
<keyword evidence="3 5" id="KW-0067">ATP-binding</keyword>
<dbReference type="CDD" id="cd03230">
    <property type="entry name" value="ABC_DR_subfamily_A"/>
    <property type="match status" value="1"/>
</dbReference>
<feature type="domain" description="ABC transporter" evidence="4">
    <location>
        <begin position="5"/>
        <end position="230"/>
    </location>
</feature>
<dbReference type="Pfam" id="PF00005">
    <property type="entry name" value="ABC_tran"/>
    <property type="match status" value="1"/>
</dbReference>
<keyword evidence="6" id="KW-1185">Reference proteome</keyword>
<sequence>MNTVITARGVTKRYHDVSAVDSVSFSVRENGIYGLLGRNGAGKTTLMQMVTGQLVASGGELTVFGERPYENAAVLSNICFIKESQRYPDGFKVRHVLDSGRILFPRWDDQLARNLLRDFQLPLGRGVKKLSRGMRSSLGIVIGLASRAPLTLFDEPYLGLDAVARQLFYDRLLADYSEHPRTVLLSTHLIDEVSDLIEHVLLIDRGRILLDEEADTLRGQVLTVTGPSSAIDELTLGAHELYRERMGALARATVRGPLDSSERSRAESLGLDLTTTSLQQLVVSITRSDAQPKETAQ</sequence>
<evidence type="ECO:0000256" key="2">
    <source>
        <dbReference type="ARBA" id="ARBA00022741"/>
    </source>
</evidence>
<evidence type="ECO:0000256" key="1">
    <source>
        <dbReference type="ARBA" id="ARBA00022448"/>
    </source>
</evidence>
<dbReference type="InterPro" id="IPR003439">
    <property type="entry name" value="ABC_transporter-like_ATP-bd"/>
</dbReference>
<protein>
    <submittedName>
        <fullName evidence="5">ABC transporter ATP-binding protein</fullName>
    </submittedName>
</protein>
<dbReference type="SMART" id="SM00382">
    <property type="entry name" value="AAA"/>
    <property type="match status" value="1"/>
</dbReference>
<dbReference type="GO" id="GO:0005524">
    <property type="term" value="F:ATP binding"/>
    <property type="evidence" value="ECO:0007669"/>
    <property type="project" value="UniProtKB-KW"/>
</dbReference>
<comment type="caution">
    <text evidence="5">The sequence shown here is derived from an EMBL/GenBank/DDBJ whole genome shotgun (WGS) entry which is preliminary data.</text>
</comment>
<dbReference type="InterPro" id="IPR003593">
    <property type="entry name" value="AAA+_ATPase"/>
</dbReference>
<dbReference type="InterPro" id="IPR051782">
    <property type="entry name" value="ABC_Transporter_VariousFunc"/>
</dbReference>
<dbReference type="PROSITE" id="PS50893">
    <property type="entry name" value="ABC_TRANSPORTER_2"/>
    <property type="match status" value="1"/>
</dbReference>
<dbReference type="InterPro" id="IPR027417">
    <property type="entry name" value="P-loop_NTPase"/>
</dbReference>
<proteinExistence type="predicted"/>
<evidence type="ECO:0000313" key="5">
    <source>
        <dbReference type="EMBL" id="GAA5200032.1"/>
    </source>
</evidence>